<dbReference type="Proteomes" id="UP000190961">
    <property type="component" value="Unassembled WGS sequence"/>
</dbReference>
<evidence type="ECO:0000259" key="7">
    <source>
        <dbReference type="PROSITE" id="PS50944"/>
    </source>
</evidence>
<dbReference type="SUPFAM" id="SSF47979">
    <property type="entry name" value="Iron-dependent repressor protein, dimerization domain"/>
    <property type="match status" value="1"/>
</dbReference>
<name>A0A1T5M548_9BACT</name>
<dbReference type="SUPFAM" id="SSF46785">
    <property type="entry name" value="Winged helix' DNA-binding domain"/>
    <property type="match status" value="1"/>
</dbReference>
<dbReference type="InterPro" id="IPR036421">
    <property type="entry name" value="Fe_dep_repressor_sf"/>
</dbReference>
<dbReference type="SMART" id="SM00899">
    <property type="entry name" value="FeoA"/>
    <property type="match status" value="1"/>
</dbReference>
<dbReference type="Pfam" id="PF02742">
    <property type="entry name" value="Fe_dep_repr_C"/>
    <property type="match status" value="1"/>
</dbReference>
<dbReference type="PANTHER" id="PTHR33238:SF7">
    <property type="entry name" value="IRON-DEPENDENT TRANSCRIPTIONAL REGULATOR"/>
    <property type="match status" value="1"/>
</dbReference>
<dbReference type="Pfam" id="PF04023">
    <property type="entry name" value="FeoA"/>
    <property type="match status" value="1"/>
</dbReference>
<dbReference type="GO" id="GO:0046983">
    <property type="term" value="F:protein dimerization activity"/>
    <property type="evidence" value="ECO:0007669"/>
    <property type="project" value="InterPro"/>
</dbReference>
<keyword evidence="4" id="KW-0238">DNA-binding</keyword>
<evidence type="ECO:0000256" key="2">
    <source>
        <dbReference type="ARBA" id="ARBA00022386"/>
    </source>
</evidence>
<dbReference type="InterPro" id="IPR007167">
    <property type="entry name" value="Fe-transptr_FeoA-like"/>
</dbReference>
<evidence type="ECO:0000256" key="6">
    <source>
        <dbReference type="ARBA" id="ARBA00025185"/>
    </source>
</evidence>
<dbReference type="GO" id="GO:0046914">
    <property type="term" value="F:transition metal ion binding"/>
    <property type="evidence" value="ECO:0007669"/>
    <property type="project" value="InterPro"/>
</dbReference>
<organism evidence="8 9">
    <name type="scientific">Ohtaekwangia koreensis</name>
    <dbReference type="NCBI Taxonomy" id="688867"/>
    <lineage>
        <taxon>Bacteria</taxon>
        <taxon>Pseudomonadati</taxon>
        <taxon>Bacteroidota</taxon>
        <taxon>Cytophagia</taxon>
        <taxon>Cytophagales</taxon>
        <taxon>Fulvivirgaceae</taxon>
        <taxon>Ohtaekwangia</taxon>
    </lineage>
</organism>
<dbReference type="Gene3D" id="1.10.10.10">
    <property type="entry name" value="Winged helix-like DNA-binding domain superfamily/Winged helix DNA-binding domain"/>
    <property type="match status" value="1"/>
</dbReference>
<protein>
    <recommendedName>
        <fullName evidence="2">Transcriptional regulator MntR</fullName>
    </recommendedName>
</protein>
<dbReference type="PANTHER" id="PTHR33238">
    <property type="entry name" value="IRON (METAL) DEPENDENT REPRESSOR, DTXR FAMILY"/>
    <property type="match status" value="1"/>
</dbReference>
<dbReference type="InterPro" id="IPR050536">
    <property type="entry name" value="DtxR_MntR_Metal-Reg"/>
</dbReference>
<dbReference type="Gene3D" id="1.10.60.10">
    <property type="entry name" value="Iron dependent repressor, metal binding and dimerisation domain"/>
    <property type="match status" value="1"/>
</dbReference>
<dbReference type="InterPro" id="IPR022687">
    <property type="entry name" value="HTH_DTXR"/>
</dbReference>
<dbReference type="PROSITE" id="PS50944">
    <property type="entry name" value="HTH_DTXR"/>
    <property type="match status" value="1"/>
</dbReference>
<feature type="domain" description="HTH dtxR-type" evidence="7">
    <location>
        <begin position="1"/>
        <end position="64"/>
    </location>
</feature>
<dbReference type="STRING" id="688867.SAMN05660236_4384"/>
<dbReference type="Gene3D" id="2.30.30.90">
    <property type="match status" value="1"/>
</dbReference>
<reference evidence="8 9" key="1">
    <citation type="submission" date="2017-02" db="EMBL/GenBank/DDBJ databases">
        <authorList>
            <person name="Peterson S.W."/>
        </authorList>
    </citation>
    <scope>NUCLEOTIDE SEQUENCE [LARGE SCALE GENOMIC DNA]</scope>
    <source>
        <strain evidence="8 9">DSM 25262</strain>
    </source>
</reference>
<dbReference type="GO" id="GO:0003700">
    <property type="term" value="F:DNA-binding transcription factor activity"/>
    <property type="evidence" value="ECO:0007669"/>
    <property type="project" value="InterPro"/>
</dbReference>
<comment type="function">
    <text evidence="6">In the presence of manganese, represses expression of mntH and mntS. Up-regulates expression of mntP.</text>
</comment>
<dbReference type="InterPro" id="IPR036388">
    <property type="entry name" value="WH-like_DNA-bd_sf"/>
</dbReference>
<keyword evidence="3" id="KW-0805">Transcription regulation</keyword>
<evidence type="ECO:0000256" key="5">
    <source>
        <dbReference type="ARBA" id="ARBA00023163"/>
    </source>
</evidence>
<proteinExistence type="inferred from homology"/>
<dbReference type="InterPro" id="IPR038157">
    <property type="entry name" value="FeoA_core_dom"/>
</dbReference>
<keyword evidence="5" id="KW-0804">Transcription</keyword>
<dbReference type="EMBL" id="FUZU01000003">
    <property type="protein sequence ID" value="SKC83164.1"/>
    <property type="molecule type" value="Genomic_DNA"/>
</dbReference>
<dbReference type="OrthoDB" id="9791355at2"/>
<evidence type="ECO:0000313" key="9">
    <source>
        <dbReference type="Proteomes" id="UP000190961"/>
    </source>
</evidence>
<evidence type="ECO:0000256" key="1">
    <source>
        <dbReference type="ARBA" id="ARBA00007871"/>
    </source>
</evidence>
<dbReference type="RefSeq" id="WP_079688916.1">
    <property type="nucleotide sequence ID" value="NZ_FUZU01000003.1"/>
</dbReference>
<dbReference type="InterPro" id="IPR036390">
    <property type="entry name" value="WH_DNA-bd_sf"/>
</dbReference>
<dbReference type="Pfam" id="PF01325">
    <property type="entry name" value="Fe_dep_repress"/>
    <property type="match status" value="1"/>
</dbReference>
<evidence type="ECO:0000313" key="8">
    <source>
        <dbReference type="EMBL" id="SKC83164.1"/>
    </source>
</evidence>
<keyword evidence="9" id="KW-1185">Reference proteome</keyword>
<dbReference type="SMART" id="SM00529">
    <property type="entry name" value="HTH_DTXR"/>
    <property type="match status" value="1"/>
</dbReference>
<evidence type="ECO:0000256" key="4">
    <source>
        <dbReference type="ARBA" id="ARBA00023125"/>
    </source>
</evidence>
<sequence>MLSYTEENYLKAIYHLSDSGAKAVLTSEIAETMNTKAASVTDMIKKLSNKNLIAYEKYYGVKITKQGRTEALMVVRKHRLWETFLVQKLQFSWDEVHDVAEQLEHIQSTLLIEKLDEFLEYPTVDPHGHPIPDKSGKILEVRQIPLSECSGKKKIIVRSVKHGSPSFLQYLSKIGVYIGAGISILDKVEFDGSLEIMIDAKKKVFISREAAQNLLVTE</sequence>
<comment type="similarity">
    <text evidence="1">Belongs to the DtxR/MntR family.</text>
</comment>
<dbReference type="InterPro" id="IPR022689">
    <property type="entry name" value="Iron_dep_repressor"/>
</dbReference>
<dbReference type="InterPro" id="IPR001367">
    <property type="entry name" value="Fe_dep_repressor"/>
</dbReference>
<accession>A0A1T5M548</accession>
<gene>
    <name evidence="8" type="ORF">SAMN05660236_4384</name>
</gene>
<dbReference type="GO" id="GO:0003677">
    <property type="term" value="F:DNA binding"/>
    <property type="evidence" value="ECO:0007669"/>
    <property type="project" value="UniProtKB-KW"/>
</dbReference>
<dbReference type="AlphaFoldDB" id="A0A1T5M548"/>
<evidence type="ECO:0000256" key="3">
    <source>
        <dbReference type="ARBA" id="ARBA00023015"/>
    </source>
</evidence>